<protein>
    <submittedName>
        <fullName evidence="3">Transporter</fullName>
    </submittedName>
</protein>
<evidence type="ECO:0000313" key="4">
    <source>
        <dbReference type="Proteomes" id="UP001596043"/>
    </source>
</evidence>
<feature type="compositionally biased region" description="Acidic residues" evidence="1">
    <location>
        <begin position="328"/>
        <end position="341"/>
    </location>
</feature>
<dbReference type="InterPro" id="IPR025737">
    <property type="entry name" value="FApF"/>
</dbReference>
<feature type="region of interest" description="Disordered" evidence="1">
    <location>
        <begin position="289"/>
        <end position="341"/>
    </location>
</feature>
<feature type="chain" id="PRO_5047500326" evidence="2">
    <location>
        <begin position="23"/>
        <end position="341"/>
    </location>
</feature>
<feature type="compositionally biased region" description="Acidic residues" evidence="1">
    <location>
        <begin position="289"/>
        <end position="298"/>
    </location>
</feature>
<keyword evidence="4" id="KW-1185">Reference proteome</keyword>
<keyword evidence="2" id="KW-0732">Signal</keyword>
<proteinExistence type="predicted"/>
<comment type="caution">
    <text evidence="3">The sequence shown here is derived from an EMBL/GenBank/DDBJ whole genome shotgun (WGS) entry which is preliminary data.</text>
</comment>
<accession>A0ABV9I0J1</accession>
<dbReference type="EMBL" id="JBHSFV010000012">
    <property type="protein sequence ID" value="MFC4635819.1"/>
    <property type="molecule type" value="Genomic_DNA"/>
</dbReference>
<dbReference type="RefSeq" id="WP_379981408.1">
    <property type="nucleotide sequence ID" value="NZ_JBHSFV010000012.1"/>
</dbReference>
<name>A0ABV9I0J1_9FLAO</name>
<gene>
    <name evidence="3" type="ORF">ACFO3O_18050</name>
</gene>
<sequence length="341" mass="38413">MQKPIQKLSIFLCFFLSISMFGQYTETINSNRPGESQGAFAVGTQVIQVETGLDFGNDTHSLLNTDIDITAFNLDLRYGFWKEALEVNAFVRYQSNNIAFTTGSASTRRISALENLQLGAKYLLYDPYKKEDEPNLYSYHANFKFKWKTLIPAISVYAGGVFDISNELDPRREKGISPNIAIITQNNWGRWVWVNNIIADRITAEFPGYSWITTMTHSATEKIAFFAEYQLITGDLYADNLIRGGGAYLISKNLQVDVSGLLNFKDTPSRWNLAAGVSWRLDLHKKDETLEDTNGDEGDDKKKKKTASQRQAEKINKKNKRKRRDSVDPDGGDGGDDGANL</sequence>
<evidence type="ECO:0000256" key="2">
    <source>
        <dbReference type="SAM" id="SignalP"/>
    </source>
</evidence>
<dbReference type="Proteomes" id="UP001596043">
    <property type="component" value="Unassembled WGS sequence"/>
</dbReference>
<reference evidence="4" key="1">
    <citation type="journal article" date="2019" name="Int. J. Syst. Evol. Microbiol.">
        <title>The Global Catalogue of Microorganisms (GCM) 10K type strain sequencing project: providing services to taxonomists for standard genome sequencing and annotation.</title>
        <authorList>
            <consortium name="The Broad Institute Genomics Platform"/>
            <consortium name="The Broad Institute Genome Sequencing Center for Infectious Disease"/>
            <person name="Wu L."/>
            <person name="Ma J."/>
        </authorList>
    </citation>
    <scope>NUCLEOTIDE SEQUENCE [LARGE SCALE GENOMIC DNA]</scope>
    <source>
        <strain evidence="4">YJ-61-S</strain>
    </source>
</reference>
<dbReference type="Pfam" id="PF13557">
    <property type="entry name" value="Phenol_MetA_deg"/>
    <property type="match status" value="1"/>
</dbReference>
<feature type="signal peptide" evidence="2">
    <location>
        <begin position="1"/>
        <end position="22"/>
    </location>
</feature>
<evidence type="ECO:0000313" key="3">
    <source>
        <dbReference type="EMBL" id="MFC4635819.1"/>
    </source>
</evidence>
<organism evidence="3 4">
    <name type="scientific">Dokdonia ponticola</name>
    <dbReference type="NCBI Taxonomy" id="2041041"/>
    <lineage>
        <taxon>Bacteria</taxon>
        <taxon>Pseudomonadati</taxon>
        <taxon>Bacteroidota</taxon>
        <taxon>Flavobacteriia</taxon>
        <taxon>Flavobacteriales</taxon>
        <taxon>Flavobacteriaceae</taxon>
        <taxon>Dokdonia</taxon>
    </lineage>
</organism>
<evidence type="ECO:0000256" key="1">
    <source>
        <dbReference type="SAM" id="MobiDB-lite"/>
    </source>
</evidence>